<evidence type="ECO:0000313" key="11">
    <source>
        <dbReference type="EMBL" id="OGE42251.1"/>
    </source>
</evidence>
<dbReference type="InterPro" id="IPR000131">
    <property type="entry name" value="ATP_synth_F1_gsu"/>
</dbReference>
<evidence type="ECO:0000256" key="1">
    <source>
        <dbReference type="ARBA" id="ARBA00003456"/>
    </source>
</evidence>
<comment type="function">
    <text evidence="1">Produces ATP from ADP in the presence of a proton gradient across the membrane. The gamma chain is believed to be important in regulating ATPase activity and the flow of protons through the CF(0) complex.</text>
</comment>
<feature type="coiled-coil region" evidence="10">
    <location>
        <begin position="228"/>
        <end position="255"/>
    </location>
</feature>
<evidence type="ECO:0000256" key="9">
    <source>
        <dbReference type="ARBA" id="ARBA00023310"/>
    </source>
</evidence>
<comment type="caution">
    <text evidence="11">The sequence shown here is derived from an EMBL/GenBank/DDBJ whole genome shotgun (WGS) entry which is preliminary data.</text>
</comment>
<dbReference type="Proteomes" id="UP000178565">
    <property type="component" value="Unassembled WGS sequence"/>
</dbReference>
<organism evidence="11 12">
    <name type="scientific">Candidatus Daviesbacteria bacterium RIFCSPLOWO2_01_FULL_39_12</name>
    <dbReference type="NCBI Taxonomy" id="1797785"/>
    <lineage>
        <taxon>Bacteria</taxon>
        <taxon>Candidatus Daviesiibacteriota</taxon>
    </lineage>
</organism>
<evidence type="ECO:0000256" key="7">
    <source>
        <dbReference type="ARBA" id="ARBA00023136"/>
    </source>
</evidence>
<dbReference type="GO" id="GO:0045259">
    <property type="term" value="C:proton-transporting ATP synthase complex"/>
    <property type="evidence" value="ECO:0007669"/>
    <property type="project" value="UniProtKB-KW"/>
</dbReference>
<dbReference type="Pfam" id="PF00231">
    <property type="entry name" value="ATP-synt"/>
    <property type="match status" value="1"/>
</dbReference>
<dbReference type="Gene3D" id="3.40.1380.10">
    <property type="match status" value="1"/>
</dbReference>
<sequence>MQSKHQISIEQDWVQTLTILAEAYERISIMKMQQVRSSVLTTRQFLEGLGEIFFDVKQSYKDQLEQMAKQKLRQESKVVSVVLTANTSLYGNIIREVFNLFLKSHNRQNEVVVIGKIGKAMAEETKIRFTYFDLPDGHTLQDELGKIVAFLVQFDKVNVFYGKFANVVTQVATVSSVSGEETFQNESEQPQIQQIAFRFEPSLENIWQFFQNQVISSLFKQTVHEAELSRHAARIKAMEEVLSNTEKQALKLRIAQRQFKNWLSNKKQIQTIAGINLWKGKI</sequence>
<evidence type="ECO:0000256" key="8">
    <source>
        <dbReference type="ARBA" id="ARBA00023196"/>
    </source>
</evidence>
<protein>
    <recommendedName>
        <fullName evidence="13">ATP synthase gamma chain</fullName>
    </recommendedName>
</protein>
<gene>
    <name evidence="11" type="ORF">A3B45_04460</name>
</gene>
<evidence type="ECO:0008006" key="13">
    <source>
        <dbReference type="Google" id="ProtNLM"/>
    </source>
</evidence>
<dbReference type="GO" id="GO:0046933">
    <property type="term" value="F:proton-transporting ATP synthase activity, rotational mechanism"/>
    <property type="evidence" value="ECO:0007669"/>
    <property type="project" value="InterPro"/>
</dbReference>
<keyword evidence="5" id="KW-0375">Hydrogen ion transport</keyword>
<dbReference type="InterPro" id="IPR035968">
    <property type="entry name" value="ATP_synth_F1_ATPase_gsu"/>
</dbReference>
<comment type="similarity">
    <text evidence="3">Belongs to the ATPase gamma chain family.</text>
</comment>
<evidence type="ECO:0000256" key="2">
    <source>
        <dbReference type="ARBA" id="ARBA00004170"/>
    </source>
</evidence>
<keyword evidence="4" id="KW-0813">Transport</keyword>
<proteinExistence type="inferred from homology"/>
<evidence type="ECO:0000256" key="6">
    <source>
        <dbReference type="ARBA" id="ARBA00023065"/>
    </source>
</evidence>
<name>A0A1F5KNP5_9BACT</name>
<dbReference type="EMBL" id="MFDM01000028">
    <property type="protein sequence ID" value="OGE42251.1"/>
    <property type="molecule type" value="Genomic_DNA"/>
</dbReference>
<comment type="subcellular location">
    <subcellularLocation>
        <location evidence="2">Membrane</location>
        <topology evidence="2">Peripheral membrane protein</topology>
    </subcellularLocation>
</comment>
<keyword evidence="9" id="KW-0066">ATP synthesis</keyword>
<accession>A0A1F5KNP5</accession>
<evidence type="ECO:0000256" key="10">
    <source>
        <dbReference type="SAM" id="Coils"/>
    </source>
</evidence>
<dbReference type="SUPFAM" id="SSF52943">
    <property type="entry name" value="ATP synthase (F1-ATPase), gamma subunit"/>
    <property type="match status" value="1"/>
</dbReference>
<keyword evidence="6" id="KW-0406">Ion transport</keyword>
<evidence type="ECO:0000256" key="3">
    <source>
        <dbReference type="ARBA" id="ARBA00007681"/>
    </source>
</evidence>
<keyword evidence="7" id="KW-0472">Membrane</keyword>
<keyword evidence="10" id="KW-0175">Coiled coil</keyword>
<keyword evidence="8" id="KW-0139">CF(1)</keyword>
<dbReference type="STRING" id="1797785.A3B45_04460"/>
<evidence type="ECO:0000256" key="5">
    <source>
        <dbReference type="ARBA" id="ARBA00022781"/>
    </source>
</evidence>
<evidence type="ECO:0000256" key="4">
    <source>
        <dbReference type="ARBA" id="ARBA00022448"/>
    </source>
</evidence>
<reference evidence="11 12" key="1">
    <citation type="journal article" date="2016" name="Nat. Commun.">
        <title>Thousands of microbial genomes shed light on interconnected biogeochemical processes in an aquifer system.</title>
        <authorList>
            <person name="Anantharaman K."/>
            <person name="Brown C.T."/>
            <person name="Hug L.A."/>
            <person name="Sharon I."/>
            <person name="Castelle C.J."/>
            <person name="Probst A.J."/>
            <person name="Thomas B.C."/>
            <person name="Singh A."/>
            <person name="Wilkins M.J."/>
            <person name="Karaoz U."/>
            <person name="Brodie E.L."/>
            <person name="Williams K.H."/>
            <person name="Hubbard S.S."/>
            <person name="Banfield J.F."/>
        </authorList>
    </citation>
    <scope>NUCLEOTIDE SEQUENCE [LARGE SCALE GENOMIC DNA]</scope>
</reference>
<evidence type="ECO:0000313" key="12">
    <source>
        <dbReference type="Proteomes" id="UP000178565"/>
    </source>
</evidence>
<dbReference type="AlphaFoldDB" id="A0A1F5KNP5"/>